<dbReference type="GO" id="GO:0006351">
    <property type="term" value="P:DNA-templated transcription"/>
    <property type="evidence" value="ECO:0007669"/>
    <property type="project" value="InterPro"/>
</dbReference>
<organism evidence="12 13">
    <name type="scientific">Scytalidium lignicola</name>
    <name type="common">Hyphomycete</name>
    <dbReference type="NCBI Taxonomy" id="5539"/>
    <lineage>
        <taxon>Eukaryota</taxon>
        <taxon>Fungi</taxon>
        <taxon>Dikarya</taxon>
        <taxon>Ascomycota</taxon>
        <taxon>Pezizomycotina</taxon>
        <taxon>Leotiomycetes</taxon>
        <taxon>Leotiomycetes incertae sedis</taxon>
        <taxon>Scytalidium</taxon>
    </lineage>
</organism>
<dbReference type="InterPro" id="IPR036236">
    <property type="entry name" value="Znf_C2H2_sf"/>
</dbReference>
<dbReference type="PROSITE" id="PS50157">
    <property type="entry name" value="ZINC_FINGER_C2H2_2"/>
    <property type="match status" value="2"/>
</dbReference>
<feature type="compositionally biased region" description="Low complexity" evidence="9">
    <location>
        <begin position="219"/>
        <end position="228"/>
    </location>
</feature>
<keyword evidence="1" id="KW-0479">Metal-binding</keyword>
<keyword evidence="13" id="KW-1185">Reference proteome</keyword>
<dbReference type="InterPro" id="IPR007219">
    <property type="entry name" value="XnlR_reg_dom"/>
</dbReference>
<keyword evidence="7" id="KW-0539">Nucleus</keyword>
<dbReference type="PANTHER" id="PTHR47660">
    <property type="entry name" value="TRANSCRIPTION FACTOR WITH C2H2 AND ZN(2)-CYS(6) DNA BINDING DOMAIN (EUROFUNG)-RELATED-RELATED"/>
    <property type="match status" value="1"/>
</dbReference>
<dbReference type="GO" id="GO:0003677">
    <property type="term" value="F:DNA binding"/>
    <property type="evidence" value="ECO:0007669"/>
    <property type="project" value="InterPro"/>
</dbReference>
<dbReference type="PROSITE" id="PS50048">
    <property type="entry name" value="ZN2_CY6_FUNGAL_2"/>
    <property type="match status" value="1"/>
</dbReference>
<evidence type="ECO:0000256" key="4">
    <source>
        <dbReference type="ARBA" id="ARBA00022833"/>
    </source>
</evidence>
<dbReference type="Proteomes" id="UP000258309">
    <property type="component" value="Unassembled WGS sequence"/>
</dbReference>
<evidence type="ECO:0000259" key="11">
    <source>
        <dbReference type="PROSITE" id="PS50157"/>
    </source>
</evidence>
<dbReference type="OrthoDB" id="40579at2759"/>
<feature type="compositionally biased region" description="Polar residues" evidence="9">
    <location>
        <begin position="162"/>
        <end position="201"/>
    </location>
</feature>
<keyword evidence="3 8" id="KW-0863">Zinc-finger</keyword>
<evidence type="ECO:0000256" key="2">
    <source>
        <dbReference type="ARBA" id="ARBA00022737"/>
    </source>
</evidence>
<feature type="region of interest" description="Disordered" evidence="9">
    <location>
        <begin position="310"/>
        <end position="335"/>
    </location>
</feature>
<reference evidence="12 13" key="1">
    <citation type="submission" date="2018-05" db="EMBL/GenBank/DDBJ databases">
        <title>Draft genome sequence of Scytalidium lignicola DSM 105466, a ubiquitous saprotrophic fungus.</title>
        <authorList>
            <person name="Buettner E."/>
            <person name="Gebauer A.M."/>
            <person name="Hofrichter M."/>
            <person name="Liers C."/>
            <person name="Kellner H."/>
        </authorList>
    </citation>
    <scope>NUCLEOTIDE SEQUENCE [LARGE SCALE GENOMIC DNA]</scope>
    <source>
        <strain evidence="12 13">DSM 105466</strain>
    </source>
</reference>
<dbReference type="Gene3D" id="4.10.240.10">
    <property type="entry name" value="Zn(2)-C6 fungal-type DNA-binding domain"/>
    <property type="match status" value="1"/>
</dbReference>
<evidence type="ECO:0000256" key="8">
    <source>
        <dbReference type="PROSITE-ProRule" id="PRU00042"/>
    </source>
</evidence>
<dbReference type="STRING" id="5539.A0A3E2HFY6"/>
<feature type="region of interest" description="Disordered" evidence="9">
    <location>
        <begin position="22"/>
        <end position="41"/>
    </location>
</feature>
<dbReference type="Pfam" id="PF00172">
    <property type="entry name" value="Zn_clus"/>
    <property type="match status" value="1"/>
</dbReference>
<evidence type="ECO:0000256" key="9">
    <source>
        <dbReference type="SAM" id="MobiDB-lite"/>
    </source>
</evidence>
<evidence type="ECO:0000313" key="13">
    <source>
        <dbReference type="Proteomes" id="UP000258309"/>
    </source>
</evidence>
<feature type="domain" description="C2H2-type" evidence="11">
    <location>
        <begin position="42"/>
        <end position="69"/>
    </location>
</feature>
<evidence type="ECO:0000256" key="7">
    <source>
        <dbReference type="ARBA" id="ARBA00023242"/>
    </source>
</evidence>
<dbReference type="GO" id="GO:0008270">
    <property type="term" value="F:zinc ion binding"/>
    <property type="evidence" value="ECO:0007669"/>
    <property type="project" value="UniProtKB-KW"/>
</dbReference>
<sequence>MEAPQDGMTALIDAIGFLPPLPSKTLKSNDTGSAPGQSGSPHRCRLCNRVYERADHLNRHFRSHENTRPFKCDRCPKSFNRADLLTRHQAGHARHDNGELGRRRIERTDRVAEACLACIASKSKCQDEKPCARCLKKNIACTPAPGNGRGSKIQPSALDGSFQGNWSSTKTSATDSLTPNRVTTAYDNSNRSTTTNGTQNDLFDPTFHHSSTESTAFDSPSPSYNAAPNPQPNGNPPVPAYAFEGNASNQTQLFLNDSLNNISYLSRQPDLNPVLGFSPRDDYFVQDLDFSFWDLDFDSIELAYQNISNGGSQATENEMRQRSSEPSVSRRKISRRHAAFERSPWLWNPTQKDHYMNDDADLALDEEMIPSILTSDSPSNSVADFSSCYIDSKTRDKLLSLLFTLRKTPDQFPSFPSLSLLNNLIQVYFTQESFKVDQLIHIGTFNPKTAVPQLLIAIISAGCSFISIPAVWKMGLALQEIVRLATRYYWEENNSNSRELPGLQAFLIALDVGLWSGFKRKMEIAESFGHTLIVMLRRAGAFAATRNESVLIPKIEDSQSTLESKWRTWVESESFKRLVLYLFTHDVQASFGLQTPAQISIAELKLSLPASRNLWLARTAIEWRDRYLQEGHISTGIPSFISAMQNTNILYMLSSQVDVPLCTLALLHSFWSQIYHIQESKRLYPESKATYRLCILTEHGDIYRDLQDFAEKIPSLTNSSIRYSLIAELFMMSMHSSPGDLQRFAGKYGEAEASFASEEFGTWCISTDARTAIWHAGQVFKLAKRLRPAQLTNFNSIAVYYACLTLWIYGLMMSNHEGESQDQVNGRKAQPWGTLSANQVDRQKTGSNIALPQIVLNESETTQMHTFKLNGGGIPGLKISNSQNESNSEFVPLSDTNRILSLGCELYQQNFPVVDAPLPPLVDNLSALLRGLGSVPSSRVQGRAGSESLGGDT</sequence>
<feature type="compositionally biased region" description="Polar residues" evidence="9">
    <location>
        <begin position="25"/>
        <end position="40"/>
    </location>
</feature>
<dbReference type="GO" id="GO:0000981">
    <property type="term" value="F:DNA-binding transcription factor activity, RNA polymerase II-specific"/>
    <property type="evidence" value="ECO:0007669"/>
    <property type="project" value="InterPro"/>
</dbReference>
<name>A0A3E2HFY6_SCYLI</name>
<dbReference type="CDD" id="cd12148">
    <property type="entry name" value="fungal_TF_MHR"/>
    <property type="match status" value="1"/>
</dbReference>
<evidence type="ECO:0008006" key="14">
    <source>
        <dbReference type="Google" id="ProtNLM"/>
    </source>
</evidence>
<protein>
    <recommendedName>
        <fullName evidence="14">Zn(2)-C6 fungal-type domain-containing protein</fullName>
    </recommendedName>
</protein>
<dbReference type="PROSITE" id="PS00028">
    <property type="entry name" value="ZINC_FINGER_C2H2_1"/>
    <property type="match status" value="2"/>
</dbReference>
<dbReference type="InterPro" id="IPR001138">
    <property type="entry name" value="Zn2Cys6_DnaBD"/>
</dbReference>
<dbReference type="OMA" id="RSPWLWE"/>
<dbReference type="Pfam" id="PF04082">
    <property type="entry name" value="Fungal_trans"/>
    <property type="match status" value="1"/>
</dbReference>
<dbReference type="AlphaFoldDB" id="A0A3E2HFY6"/>
<dbReference type="FunFam" id="3.30.160.60:FF:000100">
    <property type="entry name" value="Zinc finger 45-like"/>
    <property type="match status" value="1"/>
</dbReference>
<dbReference type="EMBL" id="NCSJ02000057">
    <property type="protein sequence ID" value="RFU32330.1"/>
    <property type="molecule type" value="Genomic_DNA"/>
</dbReference>
<evidence type="ECO:0000259" key="10">
    <source>
        <dbReference type="PROSITE" id="PS50048"/>
    </source>
</evidence>
<dbReference type="PANTHER" id="PTHR47660:SF2">
    <property type="entry name" value="TRANSCRIPTION FACTOR WITH C2H2 AND ZN(2)-CYS(6) DNA BINDING DOMAIN (EUROFUNG)"/>
    <property type="match status" value="1"/>
</dbReference>
<evidence type="ECO:0000256" key="5">
    <source>
        <dbReference type="ARBA" id="ARBA00023015"/>
    </source>
</evidence>
<keyword evidence="2" id="KW-0677">Repeat</keyword>
<keyword evidence="5" id="KW-0805">Transcription regulation</keyword>
<dbReference type="SUPFAM" id="SSF57701">
    <property type="entry name" value="Zn2/Cys6 DNA-binding domain"/>
    <property type="match status" value="1"/>
</dbReference>
<proteinExistence type="predicted"/>
<feature type="compositionally biased region" description="Pro residues" evidence="9">
    <location>
        <begin position="229"/>
        <end position="239"/>
    </location>
</feature>
<evidence type="ECO:0000313" key="12">
    <source>
        <dbReference type="EMBL" id="RFU32330.1"/>
    </source>
</evidence>
<keyword evidence="4" id="KW-0862">Zinc</keyword>
<keyword evidence="6" id="KW-0804">Transcription</keyword>
<evidence type="ECO:0000256" key="1">
    <source>
        <dbReference type="ARBA" id="ARBA00022723"/>
    </source>
</evidence>
<evidence type="ECO:0000256" key="6">
    <source>
        <dbReference type="ARBA" id="ARBA00023163"/>
    </source>
</evidence>
<feature type="non-terminal residue" evidence="12">
    <location>
        <position position="953"/>
    </location>
</feature>
<dbReference type="InterPro" id="IPR036864">
    <property type="entry name" value="Zn2-C6_fun-type_DNA-bd_sf"/>
</dbReference>
<accession>A0A3E2HFY6</accession>
<dbReference type="Gene3D" id="3.30.160.60">
    <property type="entry name" value="Classic Zinc Finger"/>
    <property type="match status" value="1"/>
</dbReference>
<dbReference type="Pfam" id="PF00096">
    <property type="entry name" value="zf-C2H2"/>
    <property type="match status" value="1"/>
</dbReference>
<feature type="region of interest" description="Disordered" evidence="9">
    <location>
        <begin position="145"/>
        <end position="243"/>
    </location>
</feature>
<gene>
    <name evidence="12" type="ORF">B7463_g4023</name>
</gene>
<dbReference type="SUPFAM" id="SSF57667">
    <property type="entry name" value="beta-beta-alpha zinc fingers"/>
    <property type="match status" value="1"/>
</dbReference>
<dbReference type="CDD" id="cd00067">
    <property type="entry name" value="GAL4"/>
    <property type="match status" value="1"/>
</dbReference>
<dbReference type="InterPro" id="IPR013087">
    <property type="entry name" value="Znf_C2H2_type"/>
</dbReference>
<evidence type="ECO:0000256" key="3">
    <source>
        <dbReference type="ARBA" id="ARBA00022771"/>
    </source>
</evidence>
<feature type="non-terminal residue" evidence="12">
    <location>
        <position position="1"/>
    </location>
</feature>
<feature type="domain" description="Zn(2)-C6 fungal-type" evidence="10">
    <location>
        <begin position="114"/>
        <end position="142"/>
    </location>
</feature>
<comment type="caution">
    <text evidence="12">The sequence shown here is derived from an EMBL/GenBank/DDBJ whole genome shotgun (WGS) entry which is preliminary data.</text>
</comment>
<feature type="domain" description="C2H2-type" evidence="11">
    <location>
        <begin position="70"/>
        <end position="97"/>
    </location>
</feature>
<dbReference type="SMART" id="SM00355">
    <property type="entry name" value="ZnF_C2H2"/>
    <property type="match status" value="2"/>
</dbReference>